<protein>
    <recommendedName>
        <fullName evidence="5">Lipoprotein</fullName>
    </recommendedName>
</protein>
<evidence type="ECO:0000313" key="4">
    <source>
        <dbReference type="Proteomes" id="UP001525379"/>
    </source>
</evidence>
<evidence type="ECO:0000313" key="3">
    <source>
        <dbReference type="EMBL" id="MCT2043067.1"/>
    </source>
</evidence>
<proteinExistence type="predicted"/>
<dbReference type="EMBL" id="JALXSQ010000024">
    <property type="protein sequence ID" value="MCT2043067.1"/>
    <property type="molecule type" value="Genomic_DNA"/>
</dbReference>
<feature type="signal peptide" evidence="2">
    <location>
        <begin position="1"/>
        <end position="19"/>
    </location>
</feature>
<evidence type="ECO:0000256" key="2">
    <source>
        <dbReference type="SAM" id="SignalP"/>
    </source>
</evidence>
<evidence type="ECO:0008006" key="5">
    <source>
        <dbReference type="Google" id="ProtNLM"/>
    </source>
</evidence>
<gene>
    <name evidence="3" type="ORF">M3D15_06940</name>
</gene>
<keyword evidence="2" id="KW-0732">Signal</keyword>
<dbReference type="PROSITE" id="PS51257">
    <property type="entry name" value="PROKAR_LIPOPROTEIN"/>
    <property type="match status" value="1"/>
</dbReference>
<dbReference type="RefSeq" id="WP_260104339.1">
    <property type="nucleotide sequence ID" value="NZ_JALXSQ010000024.1"/>
</dbReference>
<comment type="caution">
    <text evidence="3">The sequence shown here is derived from an EMBL/GenBank/DDBJ whole genome shotgun (WGS) entry which is preliminary data.</text>
</comment>
<reference evidence="3 4" key="1">
    <citation type="submission" date="2022-04" db="EMBL/GenBank/DDBJ databases">
        <title>Human microbiome associated bacterial genomes.</title>
        <authorList>
            <person name="Sandstrom S."/>
            <person name="Salamzade R."/>
            <person name="Kalan L.R."/>
        </authorList>
    </citation>
    <scope>NUCLEOTIDE SEQUENCE [LARGE SCALE GENOMIC DNA]</scope>
    <source>
        <strain evidence="4">p3-SID1799</strain>
    </source>
</reference>
<feature type="chain" id="PRO_5045132398" description="Lipoprotein" evidence="2">
    <location>
        <begin position="20"/>
        <end position="182"/>
    </location>
</feature>
<keyword evidence="4" id="KW-1185">Reference proteome</keyword>
<sequence length="182" mass="19513">MRRYATLAITAAALTVTLAACQQAPTSNTTAQPTVTETPGWIPETPTSSEAASLMPHTPANTPTGDVTAPKPDDASTKDMKERAIGAVEAFLNTEGGQSAWKTRITPYLTPEALDDYGSIDISKIPPVKLKPETAKLDSDVTDHYGTVLIDSTDGQWGATLKRNNLDSPWQVTEFVIPDKWG</sequence>
<dbReference type="Proteomes" id="UP001525379">
    <property type="component" value="Unassembled WGS sequence"/>
</dbReference>
<feature type="compositionally biased region" description="Polar residues" evidence="1">
    <location>
        <begin position="24"/>
        <end position="37"/>
    </location>
</feature>
<name>A0ABT2HXM7_9MICO</name>
<organism evidence="3 4">
    <name type="scientific">Pseudoclavibacter albus</name>
    <dbReference type="NCBI Taxonomy" id="272241"/>
    <lineage>
        <taxon>Bacteria</taxon>
        <taxon>Bacillati</taxon>
        <taxon>Actinomycetota</taxon>
        <taxon>Actinomycetes</taxon>
        <taxon>Micrococcales</taxon>
        <taxon>Microbacteriaceae</taxon>
        <taxon>Pseudoclavibacter</taxon>
    </lineage>
</organism>
<feature type="region of interest" description="Disordered" evidence="1">
    <location>
        <begin position="24"/>
        <end position="78"/>
    </location>
</feature>
<evidence type="ECO:0000256" key="1">
    <source>
        <dbReference type="SAM" id="MobiDB-lite"/>
    </source>
</evidence>
<accession>A0ABT2HXM7</accession>